<keyword evidence="4" id="KW-1185">Reference proteome</keyword>
<comment type="caution">
    <text evidence="3">The sequence shown here is derived from an EMBL/GenBank/DDBJ whole genome shotgun (WGS) entry which is preliminary data.</text>
</comment>
<comment type="similarity">
    <text evidence="1">Belongs to the AHA1 family.</text>
</comment>
<dbReference type="AlphaFoldDB" id="A0A371JUC5"/>
<evidence type="ECO:0000259" key="2">
    <source>
        <dbReference type="Pfam" id="PF08327"/>
    </source>
</evidence>
<protein>
    <submittedName>
        <fullName evidence="3">SRPBCC domain-containing protein</fullName>
    </submittedName>
</protein>
<proteinExistence type="inferred from homology"/>
<organism evidence="3 4">
    <name type="scientific">Flagellimonas nanhaiensis</name>
    <dbReference type="NCBI Taxonomy" id="2292706"/>
    <lineage>
        <taxon>Bacteria</taxon>
        <taxon>Pseudomonadati</taxon>
        <taxon>Bacteroidota</taxon>
        <taxon>Flavobacteriia</taxon>
        <taxon>Flavobacteriales</taxon>
        <taxon>Flavobacteriaceae</taxon>
        <taxon>Flagellimonas</taxon>
    </lineage>
</organism>
<gene>
    <name evidence="3" type="ORF">DX873_04285</name>
</gene>
<accession>A0A371JUC5</accession>
<dbReference type="OrthoDB" id="2364866at2"/>
<dbReference type="InterPro" id="IPR013538">
    <property type="entry name" value="ASHA1/2-like_C"/>
</dbReference>
<dbReference type="EMBL" id="QTJX01000001">
    <property type="protein sequence ID" value="RDY61386.1"/>
    <property type="molecule type" value="Genomic_DNA"/>
</dbReference>
<evidence type="ECO:0000313" key="3">
    <source>
        <dbReference type="EMBL" id="RDY61386.1"/>
    </source>
</evidence>
<sequence>MYLTSIQTSCEAVKNRRKQIMKRTIGFLGLVLLTFSACNYKANKSSSQQHQESKMKELKIERHFDVEPEKVYSAFTNPKDMVVWWTPDTEFDIDLRVGGQYTITREENGTKFVMTGKYLEVKRPYKLKYTCGMPDFSPVIDTITVEIQADTKGGCQLTFIQVGEGIHEELKQLPEGTVSETEKGWNYGFELMEKSWKENK</sequence>
<reference evidence="3 4" key="1">
    <citation type="submission" date="2018-08" db="EMBL/GenBank/DDBJ databases">
        <title>Muricauda nanhaiensis sp. nov., isolated from seawater of the South China Sea.</title>
        <authorList>
            <person name="Dang Y."/>
        </authorList>
    </citation>
    <scope>NUCLEOTIDE SEQUENCE [LARGE SCALE GENOMIC DNA]</scope>
    <source>
        <strain evidence="3 4">SM1704</strain>
    </source>
</reference>
<dbReference type="Proteomes" id="UP000261828">
    <property type="component" value="Unassembled WGS sequence"/>
</dbReference>
<feature type="domain" description="Activator of Hsp90 ATPase homologue 1/2-like C-terminal" evidence="2">
    <location>
        <begin position="65"/>
        <end position="190"/>
    </location>
</feature>
<dbReference type="CDD" id="cd07814">
    <property type="entry name" value="SRPBCC_CalC_Aha1-like"/>
    <property type="match status" value="1"/>
</dbReference>
<dbReference type="InterPro" id="IPR023393">
    <property type="entry name" value="START-like_dom_sf"/>
</dbReference>
<dbReference type="SUPFAM" id="SSF55961">
    <property type="entry name" value="Bet v1-like"/>
    <property type="match status" value="1"/>
</dbReference>
<dbReference type="Pfam" id="PF08327">
    <property type="entry name" value="AHSA1"/>
    <property type="match status" value="1"/>
</dbReference>
<name>A0A371JUC5_9FLAO</name>
<evidence type="ECO:0000256" key="1">
    <source>
        <dbReference type="ARBA" id="ARBA00006817"/>
    </source>
</evidence>
<dbReference type="Gene3D" id="3.30.530.20">
    <property type="match status" value="1"/>
</dbReference>
<evidence type="ECO:0000313" key="4">
    <source>
        <dbReference type="Proteomes" id="UP000261828"/>
    </source>
</evidence>